<dbReference type="EMBL" id="FMYM01000001">
    <property type="protein sequence ID" value="SDB82437.1"/>
    <property type="molecule type" value="Genomic_DNA"/>
</dbReference>
<dbReference type="InterPro" id="IPR003782">
    <property type="entry name" value="SCO1/SenC"/>
</dbReference>
<proteinExistence type="inferred from homology"/>
<feature type="binding site" evidence="3">
    <location>
        <position position="75"/>
    </location>
    <ligand>
        <name>Cu cation</name>
        <dbReference type="ChEBI" id="CHEBI:23378"/>
    </ligand>
</feature>
<accession>A0A1G6GKB8</accession>
<keyword evidence="5" id="KW-1133">Transmembrane helix</keyword>
<protein>
    <submittedName>
        <fullName evidence="7">Protein SCO1/2</fullName>
    </submittedName>
</protein>
<keyword evidence="3" id="KW-0479">Metal-binding</keyword>
<dbReference type="CDD" id="cd02968">
    <property type="entry name" value="SCO"/>
    <property type="match status" value="1"/>
</dbReference>
<evidence type="ECO:0000259" key="6">
    <source>
        <dbReference type="PROSITE" id="PS51352"/>
    </source>
</evidence>
<name>A0A1G6GKB8_9BACI</name>
<dbReference type="PROSITE" id="PS51352">
    <property type="entry name" value="THIOREDOXIN_2"/>
    <property type="match status" value="1"/>
</dbReference>
<feature type="domain" description="Thioredoxin" evidence="6">
    <location>
        <begin position="37"/>
        <end position="201"/>
    </location>
</feature>
<dbReference type="AlphaFoldDB" id="A0A1G6GKB8"/>
<feature type="transmembrane region" description="Helical" evidence="5">
    <location>
        <begin position="7"/>
        <end position="26"/>
    </location>
</feature>
<feature type="binding site" evidence="3">
    <location>
        <position position="79"/>
    </location>
    <ligand>
        <name>Cu cation</name>
        <dbReference type="ChEBI" id="CHEBI:23378"/>
    </ligand>
</feature>
<keyword evidence="5" id="KW-0472">Membrane</keyword>
<evidence type="ECO:0000256" key="2">
    <source>
        <dbReference type="ARBA" id="ARBA00023008"/>
    </source>
</evidence>
<dbReference type="PROSITE" id="PS51257">
    <property type="entry name" value="PROKAR_LIPOPROTEIN"/>
    <property type="match status" value="1"/>
</dbReference>
<keyword evidence="2 3" id="KW-0186">Copper</keyword>
<dbReference type="Proteomes" id="UP000242662">
    <property type="component" value="Unassembled WGS sequence"/>
</dbReference>
<reference evidence="8" key="1">
    <citation type="submission" date="2016-09" db="EMBL/GenBank/DDBJ databases">
        <authorList>
            <person name="Varghese N."/>
            <person name="Submissions S."/>
        </authorList>
    </citation>
    <scope>NUCLEOTIDE SEQUENCE [LARGE SCALE GENOMIC DNA]</scope>
    <source>
        <strain evidence="8">25nlg</strain>
    </source>
</reference>
<keyword evidence="4" id="KW-1015">Disulfide bond</keyword>
<dbReference type="InterPro" id="IPR036249">
    <property type="entry name" value="Thioredoxin-like_sf"/>
</dbReference>
<evidence type="ECO:0000256" key="5">
    <source>
        <dbReference type="SAM" id="Phobius"/>
    </source>
</evidence>
<evidence type="ECO:0000256" key="3">
    <source>
        <dbReference type="PIRSR" id="PIRSR603782-1"/>
    </source>
</evidence>
<organism evidence="7 8">
    <name type="scientific">Shouchella lonarensis</name>
    <dbReference type="NCBI Taxonomy" id="1464122"/>
    <lineage>
        <taxon>Bacteria</taxon>
        <taxon>Bacillati</taxon>
        <taxon>Bacillota</taxon>
        <taxon>Bacilli</taxon>
        <taxon>Bacillales</taxon>
        <taxon>Bacillaceae</taxon>
        <taxon>Shouchella</taxon>
    </lineage>
</organism>
<feature type="disulfide bond" description="Redox-active" evidence="4">
    <location>
        <begin position="75"/>
        <end position="79"/>
    </location>
</feature>
<dbReference type="PANTHER" id="PTHR12151">
    <property type="entry name" value="ELECTRON TRANSPORT PROTIN SCO1/SENC FAMILY MEMBER"/>
    <property type="match status" value="1"/>
</dbReference>
<keyword evidence="5" id="KW-0812">Transmembrane</keyword>
<dbReference type="SUPFAM" id="SSF52833">
    <property type="entry name" value="Thioredoxin-like"/>
    <property type="match status" value="1"/>
</dbReference>
<dbReference type="Pfam" id="PF02630">
    <property type="entry name" value="SCO1-SenC"/>
    <property type="match status" value="1"/>
</dbReference>
<feature type="binding site" evidence="3">
    <location>
        <position position="165"/>
    </location>
    <ligand>
        <name>Cu cation</name>
        <dbReference type="ChEBI" id="CHEBI:23378"/>
    </ligand>
</feature>
<dbReference type="InterPro" id="IPR013766">
    <property type="entry name" value="Thioredoxin_domain"/>
</dbReference>
<dbReference type="GO" id="GO:0046872">
    <property type="term" value="F:metal ion binding"/>
    <property type="evidence" value="ECO:0007669"/>
    <property type="project" value="UniProtKB-KW"/>
</dbReference>
<evidence type="ECO:0000256" key="1">
    <source>
        <dbReference type="ARBA" id="ARBA00010996"/>
    </source>
</evidence>
<dbReference type="PANTHER" id="PTHR12151:SF25">
    <property type="entry name" value="LINALOOL DEHYDRATASE_ISOMERASE DOMAIN-CONTAINING PROTEIN"/>
    <property type="match status" value="1"/>
</dbReference>
<keyword evidence="8" id="KW-1185">Reference proteome</keyword>
<evidence type="ECO:0000313" key="7">
    <source>
        <dbReference type="EMBL" id="SDB82437.1"/>
    </source>
</evidence>
<evidence type="ECO:0000256" key="4">
    <source>
        <dbReference type="PIRSR" id="PIRSR603782-2"/>
    </source>
</evidence>
<sequence length="201" mass="22661">MKGRTHIFIIASCALLIIFSGCSWMYEVGHSSEFDATEAGLTVPDFSYTNQENESFSRADLDGQYWLASFAFTSCTTVCLTMIPNMRYLQTQLQKDNVNIHFVTFSVDPEKDTPAHLKQYTDNINAATDQWSFLTGYDVETIVDFSAEGFRSPVAHGDTPEEVVHSTSFFLINGDHEVVRRYNGLELDQSDIIADIKQTVQ</sequence>
<dbReference type="RefSeq" id="WP_245700963.1">
    <property type="nucleotide sequence ID" value="NZ_FMYM01000001.1"/>
</dbReference>
<dbReference type="STRING" id="1464122.SAMN05421737_101183"/>
<dbReference type="Gene3D" id="3.40.30.10">
    <property type="entry name" value="Glutaredoxin"/>
    <property type="match status" value="1"/>
</dbReference>
<gene>
    <name evidence="7" type="ORF">SAMN05421737_101183</name>
</gene>
<comment type="similarity">
    <text evidence="1">Belongs to the SCO1/2 family.</text>
</comment>
<feature type="transmembrane region" description="Helical" evidence="5">
    <location>
        <begin position="65"/>
        <end position="83"/>
    </location>
</feature>
<evidence type="ECO:0000313" key="8">
    <source>
        <dbReference type="Proteomes" id="UP000242662"/>
    </source>
</evidence>